<organism evidence="9 10">
    <name type="scientific">Clostridium aciditolerans</name>
    <dbReference type="NCBI Taxonomy" id="339861"/>
    <lineage>
        <taxon>Bacteria</taxon>
        <taxon>Bacillati</taxon>
        <taxon>Bacillota</taxon>
        <taxon>Clostridia</taxon>
        <taxon>Eubacteriales</taxon>
        <taxon>Clostridiaceae</taxon>
        <taxon>Clostridium</taxon>
    </lineage>
</organism>
<dbReference type="GO" id="GO:0005886">
    <property type="term" value="C:plasma membrane"/>
    <property type="evidence" value="ECO:0007669"/>
    <property type="project" value="UniProtKB-SubCell"/>
</dbReference>
<dbReference type="InterPro" id="IPR000620">
    <property type="entry name" value="EamA_dom"/>
</dbReference>
<sequence>MTKELKADLSLLLVTVVWGASFPIISLTLKYIHPYSFIAIRYFLSGAILAIIFHKRFKHINKKTVNAAVIIGIALFLGSVFQVVGLVYTTPSKSGFITGLYVVVVPIIMAVMYKVIPDVKTTMGIIFALIGLGVISIDSTLKINPGDFLTLLCAIAFAFQIILVDKYIKDVDIILVTCIETLVAGILGFIPAVVVENLSFTINLTFIFCMIFMVLFCTIGAYMIQNKMQPYTNPTHAAIIFLGEPVFGAIFSMIFGDKLTGKTLAGCALILLGMIIINIKNNSSSEILEN</sequence>
<dbReference type="PANTHER" id="PTHR42920">
    <property type="entry name" value="OS03G0707200 PROTEIN-RELATED"/>
    <property type="match status" value="1"/>
</dbReference>
<keyword evidence="3" id="KW-1003">Cell membrane</keyword>
<feature type="domain" description="EamA" evidence="8">
    <location>
        <begin position="145"/>
        <end position="278"/>
    </location>
</feature>
<dbReference type="PANTHER" id="PTHR42920:SF5">
    <property type="entry name" value="EAMA DOMAIN-CONTAINING PROTEIN"/>
    <property type="match status" value="1"/>
</dbReference>
<keyword evidence="4 7" id="KW-0812">Transmembrane</keyword>
<feature type="transmembrane region" description="Helical" evidence="7">
    <location>
        <begin position="35"/>
        <end position="53"/>
    </location>
</feature>
<dbReference type="SUPFAM" id="SSF103481">
    <property type="entry name" value="Multidrug resistance efflux transporter EmrE"/>
    <property type="match status" value="2"/>
</dbReference>
<feature type="transmembrane region" description="Helical" evidence="7">
    <location>
        <begin position="200"/>
        <end position="224"/>
    </location>
</feature>
<dbReference type="Proteomes" id="UP000622687">
    <property type="component" value="Unassembled WGS sequence"/>
</dbReference>
<feature type="transmembrane region" description="Helical" evidence="7">
    <location>
        <begin position="171"/>
        <end position="194"/>
    </location>
</feature>
<proteinExistence type="inferred from homology"/>
<feature type="transmembrane region" description="Helical" evidence="7">
    <location>
        <begin position="123"/>
        <end position="141"/>
    </location>
</feature>
<evidence type="ECO:0000256" key="6">
    <source>
        <dbReference type="ARBA" id="ARBA00023136"/>
    </source>
</evidence>
<dbReference type="Pfam" id="PF00892">
    <property type="entry name" value="EamA"/>
    <property type="match status" value="2"/>
</dbReference>
<evidence type="ECO:0000256" key="1">
    <source>
        <dbReference type="ARBA" id="ARBA00004651"/>
    </source>
</evidence>
<dbReference type="InterPro" id="IPR037185">
    <property type="entry name" value="EmrE-like"/>
</dbReference>
<gene>
    <name evidence="9" type="ORF">I6U51_15430</name>
</gene>
<evidence type="ECO:0000256" key="4">
    <source>
        <dbReference type="ARBA" id="ARBA00022692"/>
    </source>
</evidence>
<dbReference type="AlphaFoldDB" id="A0A934I304"/>
<keyword evidence="6 7" id="KW-0472">Membrane</keyword>
<evidence type="ECO:0000256" key="5">
    <source>
        <dbReference type="ARBA" id="ARBA00022989"/>
    </source>
</evidence>
<evidence type="ECO:0000256" key="7">
    <source>
        <dbReference type="SAM" id="Phobius"/>
    </source>
</evidence>
<feature type="transmembrane region" description="Helical" evidence="7">
    <location>
        <begin position="9"/>
        <end position="29"/>
    </location>
</feature>
<evidence type="ECO:0000313" key="9">
    <source>
        <dbReference type="EMBL" id="MBI6874076.1"/>
    </source>
</evidence>
<feature type="transmembrane region" description="Helical" evidence="7">
    <location>
        <begin position="236"/>
        <end position="255"/>
    </location>
</feature>
<comment type="caution">
    <text evidence="9">The sequence shown here is derived from an EMBL/GenBank/DDBJ whole genome shotgun (WGS) entry which is preliminary data.</text>
</comment>
<accession>A0A934I304</accession>
<evidence type="ECO:0000256" key="3">
    <source>
        <dbReference type="ARBA" id="ARBA00022475"/>
    </source>
</evidence>
<dbReference type="InterPro" id="IPR051258">
    <property type="entry name" value="Diverse_Substrate_Transporter"/>
</dbReference>
<reference evidence="9" key="1">
    <citation type="submission" date="2020-12" db="EMBL/GenBank/DDBJ databases">
        <title>Clostridium thailandense sp. nov., a novel acetogenic bacterium isolated from peat land soil in Thailand.</title>
        <authorList>
            <person name="Chaikitkaew S."/>
            <person name="Birkeland N.K."/>
        </authorList>
    </citation>
    <scope>NUCLEOTIDE SEQUENCE</scope>
    <source>
        <strain evidence="9">DSM 17425</strain>
    </source>
</reference>
<feature type="transmembrane region" description="Helical" evidence="7">
    <location>
        <begin position="261"/>
        <end position="279"/>
    </location>
</feature>
<evidence type="ECO:0000313" key="10">
    <source>
        <dbReference type="Proteomes" id="UP000622687"/>
    </source>
</evidence>
<name>A0A934I304_9CLOT</name>
<dbReference type="EMBL" id="JAEEGB010000017">
    <property type="protein sequence ID" value="MBI6874076.1"/>
    <property type="molecule type" value="Genomic_DNA"/>
</dbReference>
<keyword evidence="10" id="KW-1185">Reference proteome</keyword>
<protein>
    <submittedName>
        <fullName evidence="9">DMT family transporter</fullName>
    </submittedName>
</protein>
<comment type="similarity">
    <text evidence="2">Belongs to the EamA transporter family.</text>
</comment>
<comment type="subcellular location">
    <subcellularLocation>
        <location evidence="1">Cell membrane</location>
        <topology evidence="1">Multi-pass membrane protein</topology>
    </subcellularLocation>
</comment>
<evidence type="ECO:0000256" key="2">
    <source>
        <dbReference type="ARBA" id="ARBA00007362"/>
    </source>
</evidence>
<evidence type="ECO:0000259" key="8">
    <source>
        <dbReference type="Pfam" id="PF00892"/>
    </source>
</evidence>
<keyword evidence="5 7" id="KW-1133">Transmembrane helix</keyword>
<feature type="transmembrane region" description="Helical" evidence="7">
    <location>
        <begin position="65"/>
        <end position="88"/>
    </location>
</feature>
<dbReference type="RefSeq" id="WP_211143483.1">
    <property type="nucleotide sequence ID" value="NZ_JAEEGB010000017.1"/>
</dbReference>
<feature type="domain" description="EamA" evidence="8">
    <location>
        <begin position="6"/>
        <end position="136"/>
    </location>
</feature>
<feature type="transmembrane region" description="Helical" evidence="7">
    <location>
        <begin position="94"/>
        <end position="116"/>
    </location>
</feature>